<evidence type="ECO:0000313" key="1">
    <source>
        <dbReference type="EMBL" id="DAD79091.1"/>
    </source>
</evidence>
<proteinExistence type="predicted"/>
<protein>
    <submittedName>
        <fullName evidence="1">Uncharacterized protein</fullName>
    </submittedName>
</protein>
<reference evidence="1" key="1">
    <citation type="journal article" date="2021" name="Proc. Natl. Acad. Sci. U.S.A.">
        <title>A Catalog of Tens of Thousands of Viruses from Human Metagenomes Reveals Hidden Associations with Chronic Diseases.</title>
        <authorList>
            <person name="Tisza M.J."/>
            <person name="Buck C.B."/>
        </authorList>
    </citation>
    <scope>NUCLEOTIDE SEQUENCE</scope>
    <source>
        <strain evidence="1">CtXoo4</strain>
    </source>
</reference>
<sequence length="242" mass="26716">MEIPQSWGALSASQLEYVCALLAQECYSPQEIAAYFLLRHCLTDDERRVLGRWRGVADNEDAIAALAAHCEQLRWMEQPPTTPVRLAVLDGAEAVAANLDGLSFGDYLKCENLYQGFLSSQNIAALEQMLPLLYRTEDGDYAVEVEATPARCYSVLLWWMGAKHVLSALYPRLFVAAGGDDDFGDDAPMAQQQRESTNAQIRALTDGDVTKEPQVLATDVHRALTELDAKVRDAAHLKAQSV</sequence>
<accession>A0A8S5MAZ1</accession>
<name>A0A8S5MAZ1_9CAUD</name>
<dbReference type="EMBL" id="BK014858">
    <property type="protein sequence ID" value="DAD79091.1"/>
    <property type="molecule type" value="Genomic_DNA"/>
</dbReference>
<organism evidence="1">
    <name type="scientific">Siphoviridae sp. ctXoo4</name>
    <dbReference type="NCBI Taxonomy" id="2826372"/>
    <lineage>
        <taxon>Viruses</taxon>
        <taxon>Duplodnaviria</taxon>
        <taxon>Heunggongvirae</taxon>
        <taxon>Uroviricota</taxon>
        <taxon>Caudoviricetes</taxon>
    </lineage>
</organism>